<dbReference type="InterPro" id="IPR002218">
    <property type="entry name" value="MnmG-rel"/>
</dbReference>
<reference evidence="5" key="1">
    <citation type="submission" date="2018-05" db="EMBL/GenBank/DDBJ databases">
        <authorList>
            <person name="Lanie J.A."/>
            <person name="Ng W.-L."/>
            <person name="Kazmierczak K.M."/>
            <person name="Andrzejewski T.M."/>
            <person name="Davidsen T.M."/>
            <person name="Wayne K.J."/>
            <person name="Tettelin H."/>
            <person name="Glass J.I."/>
            <person name="Rusch D."/>
            <person name="Podicherti R."/>
            <person name="Tsui H.-C.T."/>
            <person name="Winkler M.E."/>
        </authorList>
    </citation>
    <scope>NUCLEOTIDE SEQUENCE</scope>
</reference>
<dbReference type="GO" id="GO:0050660">
    <property type="term" value="F:flavin adenine dinucleotide binding"/>
    <property type="evidence" value="ECO:0007669"/>
    <property type="project" value="InterPro"/>
</dbReference>
<evidence type="ECO:0000256" key="3">
    <source>
        <dbReference type="ARBA" id="ARBA00022827"/>
    </source>
</evidence>
<dbReference type="GO" id="GO:0002098">
    <property type="term" value="P:tRNA wobble uridine modification"/>
    <property type="evidence" value="ECO:0007669"/>
    <property type="project" value="TreeGrafter"/>
</dbReference>
<dbReference type="InterPro" id="IPR036188">
    <property type="entry name" value="FAD/NAD-bd_sf"/>
</dbReference>
<dbReference type="AlphaFoldDB" id="A0A382W0A7"/>
<feature type="domain" description="MnmG N-terminal" evidence="4">
    <location>
        <begin position="1"/>
        <end position="168"/>
    </location>
</feature>
<feature type="non-terminal residue" evidence="5">
    <location>
        <position position="168"/>
    </location>
</feature>
<gene>
    <name evidence="5" type="ORF">METZ01_LOCUS405076</name>
</gene>
<evidence type="ECO:0000313" key="5">
    <source>
        <dbReference type="EMBL" id="SVD52222.1"/>
    </source>
</evidence>
<protein>
    <recommendedName>
        <fullName evidence="4">MnmG N-terminal domain-containing protein</fullName>
    </recommendedName>
</protein>
<proteinExistence type="predicted"/>
<feature type="non-terminal residue" evidence="5">
    <location>
        <position position="1"/>
    </location>
</feature>
<evidence type="ECO:0000256" key="2">
    <source>
        <dbReference type="ARBA" id="ARBA00022630"/>
    </source>
</evidence>
<organism evidence="5">
    <name type="scientific">marine metagenome</name>
    <dbReference type="NCBI Taxonomy" id="408172"/>
    <lineage>
        <taxon>unclassified sequences</taxon>
        <taxon>metagenomes</taxon>
        <taxon>ecological metagenomes</taxon>
    </lineage>
</organism>
<dbReference type="PANTHER" id="PTHR11806">
    <property type="entry name" value="GLUCOSE INHIBITED DIVISION PROTEIN A"/>
    <property type="match status" value="1"/>
</dbReference>
<name>A0A382W0A7_9ZZZZ</name>
<evidence type="ECO:0000259" key="4">
    <source>
        <dbReference type="Pfam" id="PF01134"/>
    </source>
</evidence>
<dbReference type="EMBL" id="UINC01156034">
    <property type="protein sequence ID" value="SVD52222.1"/>
    <property type="molecule type" value="Genomic_DNA"/>
</dbReference>
<dbReference type="GO" id="GO:0030488">
    <property type="term" value="P:tRNA methylation"/>
    <property type="evidence" value="ECO:0007669"/>
    <property type="project" value="TreeGrafter"/>
</dbReference>
<dbReference type="PRINTS" id="PR00368">
    <property type="entry name" value="FADPNR"/>
</dbReference>
<comment type="cofactor">
    <cofactor evidence="1">
        <name>FAD</name>
        <dbReference type="ChEBI" id="CHEBI:57692"/>
    </cofactor>
</comment>
<keyword evidence="3" id="KW-0274">FAD</keyword>
<sequence length="168" mass="18103">VIVVGAGHAGVEAALATARMGCEVLMLTTNADTIGQMSCNPAIGGLAKGHLAREIDALGGEMGRCTDMTGLQFRMLNLKKGPAVWAPRAQCDKKAYQFRMKWVCEREANLTIQQGQVDSLLHKNREVYGVRTVMGVEYHSKTVVITTGTFLRGLMHVGEAQQKGGRSG</sequence>
<dbReference type="Gene3D" id="3.50.50.60">
    <property type="entry name" value="FAD/NAD(P)-binding domain"/>
    <property type="match status" value="1"/>
</dbReference>
<dbReference type="GO" id="GO:0005829">
    <property type="term" value="C:cytosol"/>
    <property type="evidence" value="ECO:0007669"/>
    <property type="project" value="TreeGrafter"/>
</dbReference>
<dbReference type="Pfam" id="PF01134">
    <property type="entry name" value="GIDA"/>
    <property type="match status" value="1"/>
</dbReference>
<dbReference type="PANTHER" id="PTHR11806:SF0">
    <property type="entry name" value="PROTEIN MTO1 HOMOLOG, MITOCHONDRIAL"/>
    <property type="match status" value="1"/>
</dbReference>
<dbReference type="InterPro" id="IPR040131">
    <property type="entry name" value="MnmG_N"/>
</dbReference>
<keyword evidence="2" id="KW-0285">Flavoprotein</keyword>
<accession>A0A382W0A7</accession>
<evidence type="ECO:0000256" key="1">
    <source>
        <dbReference type="ARBA" id="ARBA00001974"/>
    </source>
</evidence>
<dbReference type="SUPFAM" id="SSF51905">
    <property type="entry name" value="FAD/NAD(P)-binding domain"/>
    <property type="match status" value="1"/>
</dbReference>